<evidence type="ECO:0000259" key="7">
    <source>
        <dbReference type="Pfam" id="PF20684"/>
    </source>
</evidence>
<feature type="region of interest" description="Disordered" evidence="6">
    <location>
        <begin position="101"/>
        <end position="151"/>
    </location>
</feature>
<dbReference type="Pfam" id="PF20684">
    <property type="entry name" value="Fung_rhodopsin"/>
    <property type="match status" value="1"/>
</dbReference>
<keyword evidence="4" id="KW-0472">Membrane</keyword>
<sequence>MTTDIFNLSLPWFIFRSLNLSKRRKIELLLVCSVGVFTLVSSIVRLPHLHNLNQSKDPTWDVVDICIWSITELGSAITLSSVPAIRPLFAHIFPKVMGSARSSKDASSNQLPSSGHPPDQKGPPFCWLGDDERQPEQQPSTMVFVHGAGRH</sequence>
<gene>
    <name evidence="8" type="ORF">B0T24DRAFT_621046</name>
</gene>
<keyword evidence="3" id="KW-1133">Transmembrane helix</keyword>
<evidence type="ECO:0000256" key="3">
    <source>
        <dbReference type="ARBA" id="ARBA00022989"/>
    </source>
</evidence>
<dbReference type="Proteomes" id="UP001287356">
    <property type="component" value="Unassembled WGS sequence"/>
</dbReference>
<evidence type="ECO:0000256" key="6">
    <source>
        <dbReference type="SAM" id="MobiDB-lite"/>
    </source>
</evidence>
<keyword evidence="9" id="KW-1185">Reference proteome</keyword>
<reference evidence="8" key="1">
    <citation type="journal article" date="2023" name="Mol. Phylogenet. Evol.">
        <title>Genome-scale phylogeny and comparative genomics of the fungal order Sordariales.</title>
        <authorList>
            <person name="Hensen N."/>
            <person name="Bonometti L."/>
            <person name="Westerberg I."/>
            <person name="Brannstrom I.O."/>
            <person name="Guillou S."/>
            <person name="Cros-Aarteil S."/>
            <person name="Calhoun S."/>
            <person name="Haridas S."/>
            <person name="Kuo A."/>
            <person name="Mondo S."/>
            <person name="Pangilinan J."/>
            <person name="Riley R."/>
            <person name="LaButti K."/>
            <person name="Andreopoulos B."/>
            <person name="Lipzen A."/>
            <person name="Chen C."/>
            <person name="Yan M."/>
            <person name="Daum C."/>
            <person name="Ng V."/>
            <person name="Clum A."/>
            <person name="Steindorff A."/>
            <person name="Ohm R.A."/>
            <person name="Martin F."/>
            <person name="Silar P."/>
            <person name="Natvig D.O."/>
            <person name="Lalanne C."/>
            <person name="Gautier V."/>
            <person name="Ament-Velasquez S.L."/>
            <person name="Kruys A."/>
            <person name="Hutchinson M.I."/>
            <person name="Powell A.J."/>
            <person name="Barry K."/>
            <person name="Miller A.N."/>
            <person name="Grigoriev I.V."/>
            <person name="Debuchy R."/>
            <person name="Gladieux P."/>
            <person name="Hiltunen Thoren M."/>
            <person name="Johannesson H."/>
        </authorList>
    </citation>
    <scope>NUCLEOTIDE SEQUENCE</scope>
    <source>
        <strain evidence="8">CBS 958.72</strain>
    </source>
</reference>
<dbReference type="AlphaFoldDB" id="A0AAE0KJW8"/>
<dbReference type="EMBL" id="JAULSN010000003">
    <property type="protein sequence ID" value="KAK3377371.1"/>
    <property type="molecule type" value="Genomic_DNA"/>
</dbReference>
<dbReference type="GO" id="GO:0016020">
    <property type="term" value="C:membrane"/>
    <property type="evidence" value="ECO:0007669"/>
    <property type="project" value="UniProtKB-SubCell"/>
</dbReference>
<evidence type="ECO:0000256" key="4">
    <source>
        <dbReference type="ARBA" id="ARBA00023136"/>
    </source>
</evidence>
<comment type="similarity">
    <text evidence="5">Belongs to the SAT4 family.</text>
</comment>
<comment type="caution">
    <text evidence="8">The sequence shown here is derived from an EMBL/GenBank/DDBJ whole genome shotgun (WGS) entry which is preliminary data.</text>
</comment>
<keyword evidence="2" id="KW-0812">Transmembrane</keyword>
<dbReference type="PANTHER" id="PTHR33048:SF47">
    <property type="entry name" value="INTEGRAL MEMBRANE PROTEIN-RELATED"/>
    <property type="match status" value="1"/>
</dbReference>
<dbReference type="InterPro" id="IPR052337">
    <property type="entry name" value="SAT4-like"/>
</dbReference>
<accession>A0AAE0KJW8</accession>
<evidence type="ECO:0000256" key="5">
    <source>
        <dbReference type="ARBA" id="ARBA00038359"/>
    </source>
</evidence>
<evidence type="ECO:0000256" key="1">
    <source>
        <dbReference type="ARBA" id="ARBA00004141"/>
    </source>
</evidence>
<reference evidence="8" key="2">
    <citation type="submission" date="2023-06" db="EMBL/GenBank/DDBJ databases">
        <authorList>
            <consortium name="Lawrence Berkeley National Laboratory"/>
            <person name="Haridas S."/>
            <person name="Hensen N."/>
            <person name="Bonometti L."/>
            <person name="Westerberg I."/>
            <person name="Brannstrom I.O."/>
            <person name="Guillou S."/>
            <person name="Cros-Aarteil S."/>
            <person name="Calhoun S."/>
            <person name="Kuo A."/>
            <person name="Mondo S."/>
            <person name="Pangilinan J."/>
            <person name="Riley R."/>
            <person name="Labutti K."/>
            <person name="Andreopoulos B."/>
            <person name="Lipzen A."/>
            <person name="Chen C."/>
            <person name="Yanf M."/>
            <person name="Daum C."/>
            <person name="Ng V."/>
            <person name="Clum A."/>
            <person name="Steindorff A."/>
            <person name="Ohm R."/>
            <person name="Martin F."/>
            <person name="Silar P."/>
            <person name="Natvig D."/>
            <person name="Lalanne C."/>
            <person name="Gautier V."/>
            <person name="Ament-Velasquez S.L."/>
            <person name="Kruys A."/>
            <person name="Hutchinson M.I."/>
            <person name="Powell A.J."/>
            <person name="Barry K."/>
            <person name="Miller A.N."/>
            <person name="Grigoriev I.V."/>
            <person name="Debuchy R."/>
            <person name="Gladieux P."/>
            <person name="Thoren M.H."/>
            <person name="Johannesson H."/>
        </authorList>
    </citation>
    <scope>NUCLEOTIDE SEQUENCE</scope>
    <source>
        <strain evidence="8">CBS 958.72</strain>
    </source>
</reference>
<feature type="domain" description="Rhodopsin" evidence="7">
    <location>
        <begin position="1"/>
        <end position="90"/>
    </location>
</feature>
<dbReference type="PANTHER" id="PTHR33048">
    <property type="entry name" value="PTH11-LIKE INTEGRAL MEMBRANE PROTEIN (AFU_ORTHOLOGUE AFUA_5G11245)"/>
    <property type="match status" value="1"/>
</dbReference>
<evidence type="ECO:0000256" key="2">
    <source>
        <dbReference type="ARBA" id="ARBA00022692"/>
    </source>
</evidence>
<evidence type="ECO:0000313" key="9">
    <source>
        <dbReference type="Proteomes" id="UP001287356"/>
    </source>
</evidence>
<evidence type="ECO:0000313" key="8">
    <source>
        <dbReference type="EMBL" id="KAK3377371.1"/>
    </source>
</evidence>
<comment type="subcellular location">
    <subcellularLocation>
        <location evidence="1">Membrane</location>
        <topology evidence="1">Multi-pass membrane protein</topology>
    </subcellularLocation>
</comment>
<organism evidence="8 9">
    <name type="scientific">Lasiosphaeria ovina</name>
    <dbReference type="NCBI Taxonomy" id="92902"/>
    <lineage>
        <taxon>Eukaryota</taxon>
        <taxon>Fungi</taxon>
        <taxon>Dikarya</taxon>
        <taxon>Ascomycota</taxon>
        <taxon>Pezizomycotina</taxon>
        <taxon>Sordariomycetes</taxon>
        <taxon>Sordariomycetidae</taxon>
        <taxon>Sordariales</taxon>
        <taxon>Lasiosphaeriaceae</taxon>
        <taxon>Lasiosphaeria</taxon>
    </lineage>
</organism>
<protein>
    <recommendedName>
        <fullName evidence="7">Rhodopsin domain-containing protein</fullName>
    </recommendedName>
</protein>
<name>A0AAE0KJW8_9PEZI</name>
<dbReference type="InterPro" id="IPR049326">
    <property type="entry name" value="Rhodopsin_dom_fungi"/>
</dbReference>
<proteinExistence type="inferred from homology"/>